<dbReference type="PROSITE" id="PS50088">
    <property type="entry name" value="ANK_REPEAT"/>
    <property type="match status" value="2"/>
</dbReference>
<proteinExistence type="predicted"/>
<evidence type="ECO:0008006" key="6">
    <source>
        <dbReference type="Google" id="ProtNLM"/>
    </source>
</evidence>
<name>A0AAQ4QJD1_GASAC</name>
<reference evidence="4" key="2">
    <citation type="submission" date="2025-08" db="UniProtKB">
        <authorList>
            <consortium name="Ensembl"/>
        </authorList>
    </citation>
    <scope>IDENTIFICATION</scope>
</reference>
<evidence type="ECO:0000256" key="1">
    <source>
        <dbReference type="ARBA" id="ARBA00022737"/>
    </source>
</evidence>
<accession>A0AAQ4QJD1</accession>
<evidence type="ECO:0000256" key="2">
    <source>
        <dbReference type="ARBA" id="ARBA00023043"/>
    </source>
</evidence>
<keyword evidence="5" id="KW-1185">Reference proteome</keyword>
<protein>
    <recommendedName>
        <fullName evidence="6">Cyclin-dependent kinase inhibitor 2C (p18, inhibits CDK4)</fullName>
    </recommendedName>
</protein>
<dbReference type="Pfam" id="PF12796">
    <property type="entry name" value="Ank_2"/>
    <property type="match status" value="1"/>
</dbReference>
<sequence>VATEDNDAVKQNLTHSLECILGTGEVGREVGRAFYRCILERRWDPWNNRCASPQYIADISPSSPLRVRIVPISSTSNPIAILLSFFLNRWVIQNVALVAISDVVPPAAGCALQAGIVVTVHGGAWHEVVQLGSTAVIEALLRAGADPNLRDPVLGLTVMHDAAREGFADSVRVLLAYGADPNLVDDTGNLPLHLAATEGHLEATRQLIAATADPRAPNGLGHSAGQEARIHKRVETAQYIEDYLGTGEWSVGYFKNSVVCTDLSHRFKERTNFTFKAFKL</sequence>
<keyword evidence="1" id="KW-0677">Repeat</keyword>
<dbReference type="PANTHER" id="PTHR24201:SF14">
    <property type="entry name" value="CYCLIN-DEPENDENT KINASE 4 INHIBITOR C-LIKE"/>
    <property type="match status" value="1"/>
</dbReference>
<feature type="repeat" description="ANK" evidence="3">
    <location>
        <begin position="154"/>
        <end position="186"/>
    </location>
</feature>
<dbReference type="Gene3D" id="1.25.40.20">
    <property type="entry name" value="Ankyrin repeat-containing domain"/>
    <property type="match status" value="1"/>
</dbReference>
<dbReference type="PROSITE" id="PS50297">
    <property type="entry name" value="ANK_REP_REGION"/>
    <property type="match status" value="2"/>
</dbReference>
<dbReference type="InterPro" id="IPR036770">
    <property type="entry name" value="Ankyrin_rpt-contain_sf"/>
</dbReference>
<reference evidence="4 5" key="1">
    <citation type="journal article" date="2021" name="G3 (Bethesda)">
        <title>Improved contiguity of the threespine stickleback genome using long-read sequencing.</title>
        <authorList>
            <person name="Nath S."/>
            <person name="Shaw D.E."/>
            <person name="White M.A."/>
        </authorList>
    </citation>
    <scope>NUCLEOTIDE SEQUENCE [LARGE SCALE GENOMIC DNA]</scope>
    <source>
        <strain evidence="4 5">Lake Benthic</strain>
    </source>
</reference>
<organism evidence="4 5">
    <name type="scientific">Gasterosteus aculeatus aculeatus</name>
    <name type="common">three-spined stickleback</name>
    <dbReference type="NCBI Taxonomy" id="481459"/>
    <lineage>
        <taxon>Eukaryota</taxon>
        <taxon>Metazoa</taxon>
        <taxon>Chordata</taxon>
        <taxon>Craniata</taxon>
        <taxon>Vertebrata</taxon>
        <taxon>Euteleostomi</taxon>
        <taxon>Actinopterygii</taxon>
        <taxon>Neopterygii</taxon>
        <taxon>Teleostei</taxon>
        <taxon>Neoteleostei</taxon>
        <taxon>Acanthomorphata</taxon>
        <taxon>Eupercaria</taxon>
        <taxon>Perciformes</taxon>
        <taxon>Cottioidei</taxon>
        <taxon>Gasterosteales</taxon>
        <taxon>Gasterosteidae</taxon>
        <taxon>Gasterosteus</taxon>
    </lineage>
</organism>
<dbReference type="Ensembl" id="ENSGACT00000072208.1">
    <property type="protein sequence ID" value="ENSGACP00000051384.1"/>
    <property type="gene ID" value="ENSGACG00000011122.2"/>
</dbReference>
<dbReference type="InterPro" id="IPR002110">
    <property type="entry name" value="Ankyrin_rpt"/>
</dbReference>
<evidence type="ECO:0000256" key="3">
    <source>
        <dbReference type="PROSITE-ProRule" id="PRU00023"/>
    </source>
</evidence>
<keyword evidence="2 3" id="KW-0040">ANK repeat</keyword>
<evidence type="ECO:0000313" key="5">
    <source>
        <dbReference type="Proteomes" id="UP000007635"/>
    </source>
</evidence>
<evidence type="ECO:0000313" key="4">
    <source>
        <dbReference type="Ensembl" id="ENSGACP00000051384.1"/>
    </source>
</evidence>
<dbReference type="SUPFAM" id="SSF48403">
    <property type="entry name" value="Ankyrin repeat"/>
    <property type="match status" value="1"/>
</dbReference>
<feature type="repeat" description="ANK" evidence="3">
    <location>
        <begin position="187"/>
        <end position="219"/>
    </location>
</feature>
<dbReference type="InterPro" id="IPR050776">
    <property type="entry name" value="Ank_Repeat/CDKN_Inhibitor"/>
</dbReference>
<dbReference type="AlphaFoldDB" id="A0AAQ4QJD1"/>
<dbReference type="GO" id="GO:0005634">
    <property type="term" value="C:nucleus"/>
    <property type="evidence" value="ECO:0007669"/>
    <property type="project" value="TreeGrafter"/>
</dbReference>
<dbReference type="Proteomes" id="UP000007635">
    <property type="component" value="Chromosome VIII"/>
</dbReference>
<dbReference type="PANTHER" id="PTHR24201">
    <property type="entry name" value="ANK_REP_REGION DOMAIN-CONTAINING PROTEIN"/>
    <property type="match status" value="1"/>
</dbReference>
<reference evidence="4" key="3">
    <citation type="submission" date="2025-09" db="UniProtKB">
        <authorList>
            <consortium name="Ensembl"/>
        </authorList>
    </citation>
    <scope>IDENTIFICATION</scope>
</reference>
<dbReference type="GeneTree" id="ENSGT01060000249383"/>
<dbReference type="SMART" id="SM00248">
    <property type="entry name" value="ANK"/>
    <property type="match status" value="3"/>
</dbReference>